<evidence type="ECO:0000313" key="3">
    <source>
        <dbReference type="Proteomes" id="UP000053424"/>
    </source>
</evidence>
<organism evidence="2 3">
    <name type="scientific">Hebeloma cylindrosporum</name>
    <dbReference type="NCBI Taxonomy" id="76867"/>
    <lineage>
        <taxon>Eukaryota</taxon>
        <taxon>Fungi</taxon>
        <taxon>Dikarya</taxon>
        <taxon>Basidiomycota</taxon>
        <taxon>Agaricomycotina</taxon>
        <taxon>Agaricomycetes</taxon>
        <taxon>Agaricomycetidae</taxon>
        <taxon>Agaricales</taxon>
        <taxon>Agaricineae</taxon>
        <taxon>Hymenogastraceae</taxon>
        <taxon>Hebeloma</taxon>
    </lineage>
</organism>
<feature type="domain" description="DUF6699" evidence="1">
    <location>
        <begin position="38"/>
        <end position="118"/>
    </location>
</feature>
<protein>
    <recommendedName>
        <fullName evidence="1">DUF6699 domain-containing protein</fullName>
    </recommendedName>
</protein>
<accession>A0A0C2Y7Y3</accession>
<sequence length="185" mass="20819">PSPLVLERSPYARVPLPKLSEKPIKLSNILAFDELPLINWFIDQPPNSAFLEGHESDPEYYHWMSLPATDNPYLPSMTIRLDPFRSPIVVFPRDSFITIGDVIVAVYYGARRAATETFCEELGLNSSLFIPAVQDYGRSVSQSIGPATGDDAVCTSIRSYMKFRTLWAGLLPSTTERDVWVVYTK</sequence>
<dbReference type="HOGENOM" id="CLU_1464632_0_0_1"/>
<evidence type="ECO:0000259" key="1">
    <source>
        <dbReference type="Pfam" id="PF20415"/>
    </source>
</evidence>
<proteinExistence type="predicted"/>
<evidence type="ECO:0000313" key="2">
    <source>
        <dbReference type="EMBL" id="KIM37102.1"/>
    </source>
</evidence>
<gene>
    <name evidence="2" type="ORF">M413DRAFT_40159</name>
</gene>
<dbReference type="AlphaFoldDB" id="A0A0C2Y7Y3"/>
<dbReference type="Pfam" id="PF20415">
    <property type="entry name" value="DUF6699"/>
    <property type="match status" value="1"/>
</dbReference>
<feature type="non-terminal residue" evidence="2">
    <location>
        <position position="185"/>
    </location>
</feature>
<name>A0A0C2Y7Y3_HEBCY</name>
<dbReference type="EMBL" id="KN831800">
    <property type="protein sequence ID" value="KIM37102.1"/>
    <property type="molecule type" value="Genomic_DNA"/>
</dbReference>
<dbReference type="OrthoDB" id="3172906at2759"/>
<reference evidence="3" key="2">
    <citation type="submission" date="2015-01" db="EMBL/GenBank/DDBJ databases">
        <title>Evolutionary Origins and Diversification of the Mycorrhizal Mutualists.</title>
        <authorList>
            <consortium name="DOE Joint Genome Institute"/>
            <consortium name="Mycorrhizal Genomics Consortium"/>
            <person name="Kohler A."/>
            <person name="Kuo A."/>
            <person name="Nagy L.G."/>
            <person name="Floudas D."/>
            <person name="Copeland A."/>
            <person name="Barry K.W."/>
            <person name="Cichocki N."/>
            <person name="Veneault-Fourrey C."/>
            <person name="LaButti K."/>
            <person name="Lindquist E.A."/>
            <person name="Lipzen A."/>
            <person name="Lundell T."/>
            <person name="Morin E."/>
            <person name="Murat C."/>
            <person name="Riley R."/>
            <person name="Ohm R."/>
            <person name="Sun H."/>
            <person name="Tunlid A."/>
            <person name="Henrissat B."/>
            <person name="Grigoriev I.V."/>
            <person name="Hibbett D.S."/>
            <person name="Martin F."/>
        </authorList>
    </citation>
    <scope>NUCLEOTIDE SEQUENCE [LARGE SCALE GENOMIC DNA]</scope>
    <source>
        <strain evidence="3">h7</strain>
    </source>
</reference>
<keyword evidence="3" id="KW-1185">Reference proteome</keyword>
<dbReference type="Proteomes" id="UP000053424">
    <property type="component" value="Unassembled WGS sequence"/>
</dbReference>
<dbReference type="InterPro" id="IPR046522">
    <property type="entry name" value="DUF6699"/>
</dbReference>
<feature type="non-terminal residue" evidence="2">
    <location>
        <position position="1"/>
    </location>
</feature>
<reference evidence="2 3" key="1">
    <citation type="submission" date="2014-04" db="EMBL/GenBank/DDBJ databases">
        <authorList>
            <consortium name="DOE Joint Genome Institute"/>
            <person name="Kuo A."/>
            <person name="Gay G."/>
            <person name="Dore J."/>
            <person name="Kohler A."/>
            <person name="Nagy L.G."/>
            <person name="Floudas D."/>
            <person name="Copeland A."/>
            <person name="Barry K.W."/>
            <person name="Cichocki N."/>
            <person name="Veneault-Fourrey C."/>
            <person name="LaButti K."/>
            <person name="Lindquist E.A."/>
            <person name="Lipzen A."/>
            <person name="Lundell T."/>
            <person name="Morin E."/>
            <person name="Murat C."/>
            <person name="Sun H."/>
            <person name="Tunlid A."/>
            <person name="Henrissat B."/>
            <person name="Grigoriev I.V."/>
            <person name="Hibbett D.S."/>
            <person name="Martin F."/>
            <person name="Nordberg H.P."/>
            <person name="Cantor M.N."/>
            <person name="Hua S.X."/>
        </authorList>
    </citation>
    <scope>NUCLEOTIDE SEQUENCE [LARGE SCALE GENOMIC DNA]</scope>
    <source>
        <strain evidence="3">h7</strain>
    </source>
</reference>